<reference evidence="1" key="4">
    <citation type="submission" date="2019-03" db="UniProtKB">
        <authorList>
            <consortium name="EnsemblPlants"/>
        </authorList>
    </citation>
    <scope>IDENTIFICATION</scope>
</reference>
<reference evidence="1" key="3">
    <citation type="journal article" date="2017" name="Nature">
        <title>Genome sequence of the progenitor of the wheat D genome Aegilops tauschii.</title>
        <authorList>
            <person name="Luo M.C."/>
            <person name="Gu Y.Q."/>
            <person name="Puiu D."/>
            <person name="Wang H."/>
            <person name="Twardziok S.O."/>
            <person name="Deal K.R."/>
            <person name="Huo N."/>
            <person name="Zhu T."/>
            <person name="Wang L."/>
            <person name="Wang Y."/>
            <person name="McGuire P.E."/>
            <person name="Liu S."/>
            <person name="Long H."/>
            <person name="Ramasamy R.K."/>
            <person name="Rodriguez J.C."/>
            <person name="Van S.L."/>
            <person name="Yuan L."/>
            <person name="Wang Z."/>
            <person name="Xia Z."/>
            <person name="Xiao L."/>
            <person name="Anderson O.D."/>
            <person name="Ouyang S."/>
            <person name="Liang Y."/>
            <person name="Zimin A.V."/>
            <person name="Pertea G."/>
            <person name="Qi P."/>
            <person name="Bennetzen J.L."/>
            <person name="Dai X."/>
            <person name="Dawson M.W."/>
            <person name="Muller H.G."/>
            <person name="Kugler K."/>
            <person name="Rivarola-Duarte L."/>
            <person name="Spannagl M."/>
            <person name="Mayer K.F.X."/>
            <person name="Lu F.H."/>
            <person name="Bevan M.W."/>
            <person name="Leroy P."/>
            <person name="Li P."/>
            <person name="You F.M."/>
            <person name="Sun Q."/>
            <person name="Liu Z."/>
            <person name="Lyons E."/>
            <person name="Wicker T."/>
            <person name="Salzberg S.L."/>
            <person name="Devos K.M."/>
            <person name="Dvorak J."/>
        </authorList>
    </citation>
    <scope>NUCLEOTIDE SEQUENCE [LARGE SCALE GENOMIC DNA]</scope>
    <source>
        <strain evidence="1">cv. AL8/78</strain>
    </source>
</reference>
<reference evidence="1" key="5">
    <citation type="journal article" date="2021" name="G3 (Bethesda)">
        <title>Aegilops tauschii genome assembly Aet v5.0 features greater sequence contiguity and improved annotation.</title>
        <authorList>
            <person name="Wang L."/>
            <person name="Zhu T."/>
            <person name="Rodriguez J.C."/>
            <person name="Deal K.R."/>
            <person name="Dubcovsky J."/>
            <person name="McGuire P.E."/>
            <person name="Lux T."/>
            <person name="Spannagl M."/>
            <person name="Mayer K.F.X."/>
            <person name="Baldrich P."/>
            <person name="Meyers B.C."/>
            <person name="Huo N."/>
            <person name="Gu Y.Q."/>
            <person name="Zhou H."/>
            <person name="Devos K.M."/>
            <person name="Bennetzen J.L."/>
            <person name="Unver T."/>
            <person name="Budak H."/>
            <person name="Gulick P.J."/>
            <person name="Galiba G."/>
            <person name="Kalapos B."/>
            <person name="Nelson D.R."/>
            <person name="Li P."/>
            <person name="You F.M."/>
            <person name="Luo M.C."/>
            <person name="Dvorak J."/>
        </authorList>
    </citation>
    <scope>NUCLEOTIDE SEQUENCE [LARGE SCALE GENOMIC DNA]</scope>
    <source>
        <strain evidence="1">cv. AL8/78</strain>
    </source>
</reference>
<accession>A0A453HLX1</accession>
<evidence type="ECO:0000313" key="1">
    <source>
        <dbReference type="EnsemblPlants" id="AET4Gv20232000.15"/>
    </source>
</evidence>
<dbReference type="Proteomes" id="UP000015105">
    <property type="component" value="Chromosome 4D"/>
</dbReference>
<evidence type="ECO:0000313" key="2">
    <source>
        <dbReference type="Proteomes" id="UP000015105"/>
    </source>
</evidence>
<reference evidence="2" key="2">
    <citation type="journal article" date="2017" name="Nat. Plants">
        <title>The Aegilops tauschii genome reveals multiple impacts of transposons.</title>
        <authorList>
            <person name="Zhao G."/>
            <person name="Zou C."/>
            <person name="Li K."/>
            <person name="Wang K."/>
            <person name="Li T."/>
            <person name="Gao L."/>
            <person name="Zhang X."/>
            <person name="Wang H."/>
            <person name="Yang Z."/>
            <person name="Liu X."/>
            <person name="Jiang W."/>
            <person name="Mao L."/>
            <person name="Kong X."/>
            <person name="Jiao Y."/>
            <person name="Jia J."/>
        </authorList>
    </citation>
    <scope>NUCLEOTIDE SEQUENCE [LARGE SCALE GENOMIC DNA]</scope>
    <source>
        <strain evidence="2">cv. AL8/78</strain>
    </source>
</reference>
<dbReference type="EnsemblPlants" id="AET4Gv20232000.15">
    <property type="protein sequence ID" value="AET4Gv20232000.15"/>
    <property type="gene ID" value="AET4Gv20232000"/>
</dbReference>
<dbReference type="AlphaFoldDB" id="A0A453HLX1"/>
<reference evidence="2" key="1">
    <citation type="journal article" date="2014" name="Science">
        <title>Ancient hybridizations among the ancestral genomes of bread wheat.</title>
        <authorList>
            <consortium name="International Wheat Genome Sequencing Consortium,"/>
            <person name="Marcussen T."/>
            <person name="Sandve S.R."/>
            <person name="Heier L."/>
            <person name="Spannagl M."/>
            <person name="Pfeifer M."/>
            <person name="Jakobsen K.S."/>
            <person name="Wulff B.B."/>
            <person name="Steuernagel B."/>
            <person name="Mayer K.F."/>
            <person name="Olsen O.A."/>
        </authorList>
    </citation>
    <scope>NUCLEOTIDE SEQUENCE [LARGE SCALE GENOMIC DNA]</scope>
    <source>
        <strain evidence="2">cv. AL8/78</strain>
    </source>
</reference>
<dbReference type="Gramene" id="AET4Gv20232000.15">
    <property type="protein sequence ID" value="AET4Gv20232000.15"/>
    <property type="gene ID" value="AET4Gv20232000"/>
</dbReference>
<sequence length="59" mass="7020">MMKRYKCAQKRKRVINSTCTCHILLEDCKNYRPSIFKWGRAGVSLSYYAISDFDHCVRQ</sequence>
<name>A0A453HLX1_AEGTS</name>
<organism evidence="1 2">
    <name type="scientific">Aegilops tauschii subsp. strangulata</name>
    <name type="common">Goatgrass</name>
    <dbReference type="NCBI Taxonomy" id="200361"/>
    <lineage>
        <taxon>Eukaryota</taxon>
        <taxon>Viridiplantae</taxon>
        <taxon>Streptophyta</taxon>
        <taxon>Embryophyta</taxon>
        <taxon>Tracheophyta</taxon>
        <taxon>Spermatophyta</taxon>
        <taxon>Magnoliopsida</taxon>
        <taxon>Liliopsida</taxon>
        <taxon>Poales</taxon>
        <taxon>Poaceae</taxon>
        <taxon>BOP clade</taxon>
        <taxon>Pooideae</taxon>
        <taxon>Triticodae</taxon>
        <taxon>Triticeae</taxon>
        <taxon>Triticinae</taxon>
        <taxon>Aegilops</taxon>
    </lineage>
</organism>
<keyword evidence="2" id="KW-1185">Reference proteome</keyword>
<protein>
    <submittedName>
        <fullName evidence="1">Uncharacterized protein</fullName>
    </submittedName>
</protein>
<proteinExistence type="predicted"/>